<dbReference type="InterPro" id="IPR001128">
    <property type="entry name" value="Cyt_P450"/>
</dbReference>
<comment type="similarity">
    <text evidence="1 8">Belongs to the cytochrome P450 family.</text>
</comment>
<organism evidence="10 11">
    <name type="scientific">Catellatospora chokoriensis</name>
    <dbReference type="NCBI Taxonomy" id="310353"/>
    <lineage>
        <taxon>Bacteria</taxon>
        <taxon>Bacillati</taxon>
        <taxon>Actinomycetota</taxon>
        <taxon>Actinomycetes</taxon>
        <taxon>Micromonosporales</taxon>
        <taxon>Micromonosporaceae</taxon>
        <taxon>Catellatospora</taxon>
    </lineage>
</organism>
<keyword evidence="11" id="KW-1185">Reference proteome</keyword>
<dbReference type="EMBL" id="BONG01000012">
    <property type="protein sequence ID" value="GIF89026.1"/>
    <property type="molecule type" value="Genomic_DNA"/>
</dbReference>
<dbReference type="GO" id="GO:0016705">
    <property type="term" value="F:oxidoreductase activity, acting on paired donors, with incorporation or reduction of molecular oxygen"/>
    <property type="evidence" value="ECO:0007669"/>
    <property type="project" value="InterPro"/>
</dbReference>
<keyword evidence="5 7" id="KW-0408">Iron</keyword>
<dbReference type="Proteomes" id="UP000619293">
    <property type="component" value="Unassembled WGS sequence"/>
</dbReference>
<dbReference type="GO" id="GO:0020037">
    <property type="term" value="F:heme binding"/>
    <property type="evidence" value="ECO:0007669"/>
    <property type="project" value="InterPro"/>
</dbReference>
<evidence type="ECO:0000256" key="7">
    <source>
        <dbReference type="PIRSR" id="PIRSR602401-1"/>
    </source>
</evidence>
<sequence length="455" mass="50800">MSPGASNLVDVTTETIPSPPGLPLLGNLREMNRDMPGFLQRTARTTGPVSRVRMGPLSMVLVADPLLVHEMLVKRPQEFAKSWRTTRLLQGHVGDGLLTREGVENRRHRRLVLPSLHTQRIARYGEIMVGESLRLLGSWADGQRIEVVEEMTRLTLRIVGMSLFTVDDDGDEVFAAVHDFVNSLNAYLLSFGLLPGWLPTKTHRWRKASVARMDRLSYELIRRRRERGGDGGDLLSMLISAKDPEGGPALTDTEIRDELLTMFFAGHETSATALTWACYELGRHPEIADRLRAEVAEVLGERPATMADLPHLPYLGQVVKETLRRWPPGWLFDRTPVADTRLGGHTVKAGQILFFSPYVIHTDPAYWPDPEEFRPERFAPGAEIPREAYLPFGDGPRICVGNRFAEAEIALVLATLVPRVTLEPVSDQPVQLSGQATIRPKGGLRLTVRTRRQGG</sequence>
<evidence type="ECO:0000313" key="11">
    <source>
        <dbReference type="Proteomes" id="UP000619293"/>
    </source>
</evidence>
<dbReference type="InterPro" id="IPR017972">
    <property type="entry name" value="Cyt_P450_CS"/>
</dbReference>
<name>A0A8J3JXM7_9ACTN</name>
<evidence type="ECO:0000256" key="3">
    <source>
        <dbReference type="ARBA" id="ARBA00022723"/>
    </source>
</evidence>
<reference evidence="10 11" key="1">
    <citation type="submission" date="2021-01" db="EMBL/GenBank/DDBJ databases">
        <title>Whole genome shotgun sequence of Catellatospora chokoriensis NBRC 107358.</title>
        <authorList>
            <person name="Komaki H."/>
            <person name="Tamura T."/>
        </authorList>
    </citation>
    <scope>NUCLEOTIDE SEQUENCE [LARGE SCALE GENOMIC DNA]</scope>
    <source>
        <strain evidence="10 11">NBRC 107358</strain>
    </source>
</reference>
<dbReference type="PRINTS" id="PR00463">
    <property type="entry name" value="EP450I"/>
</dbReference>
<evidence type="ECO:0000256" key="1">
    <source>
        <dbReference type="ARBA" id="ARBA00010617"/>
    </source>
</evidence>
<comment type="caution">
    <text evidence="10">The sequence shown here is derived from an EMBL/GenBank/DDBJ whole genome shotgun (WGS) entry which is preliminary data.</text>
</comment>
<keyword evidence="4 8" id="KW-0560">Oxidoreductase</keyword>
<dbReference type="Gene3D" id="1.10.630.10">
    <property type="entry name" value="Cytochrome P450"/>
    <property type="match status" value="1"/>
</dbReference>
<dbReference type="InterPro" id="IPR050196">
    <property type="entry name" value="Cytochrome_P450_Monoox"/>
</dbReference>
<feature type="binding site" description="axial binding residue" evidence="7">
    <location>
        <position position="399"/>
    </location>
    <ligand>
        <name>heme</name>
        <dbReference type="ChEBI" id="CHEBI:30413"/>
    </ligand>
    <ligandPart>
        <name>Fe</name>
        <dbReference type="ChEBI" id="CHEBI:18248"/>
    </ligandPart>
</feature>
<evidence type="ECO:0000256" key="6">
    <source>
        <dbReference type="ARBA" id="ARBA00023033"/>
    </source>
</evidence>
<dbReference type="AlphaFoldDB" id="A0A8J3JXM7"/>
<evidence type="ECO:0000256" key="2">
    <source>
        <dbReference type="ARBA" id="ARBA00022617"/>
    </source>
</evidence>
<keyword evidence="6 8" id="KW-0503">Monooxygenase</keyword>
<dbReference type="GO" id="GO:0005506">
    <property type="term" value="F:iron ion binding"/>
    <property type="evidence" value="ECO:0007669"/>
    <property type="project" value="InterPro"/>
</dbReference>
<evidence type="ECO:0000256" key="9">
    <source>
        <dbReference type="SAM" id="MobiDB-lite"/>
    </source>
</evidence>
<dbReference type="Pfam" id="PF00067">
    <property type="entry name" value="p450"/>
    <property type="match status" value="1"/>
</dbReference>
<evidence type="ECO:0000256" key="5">
    <source>
        <dbReference type="ARBA" id="ARBA00023004"/>
    </source>
</evidence>
<accession>A0A8J3JXM7</accession>
<dbReference type="PANTHER" id="PTHR24291">
    <property type="entry name" value="CYTOCHROME P450 FAMILY 4"/>
    <property type="match status" value="1"/>
</dbReference>
<dbReference type="PANTHER" id="PTHR24291:SF50">
    <property type="entry name" value="BIFUNCTIONAL ALBAFLAVENONE MONOOXYGENASE_TERPENE SYNTHASE"/>
    <property type="match status" value="1"/>
</dbReference>
<comment type="cofactor">
    <cofactor evidence="7">
        <name>heme</name>
        <dbReference type="ChEBI" id="CHEBI:30413"/>
    </cofactor>
</comment>
<dbReference type="GO" id="GO:0004497">
    <property type="term" value="F:monooxygenase activity"/>
    <property type="evidence" value="ECO:0007669"/>
    <property type="project" value="UniProtKB-KW"/>
</dbReference>
<dbReference type="PRINTS" id="PR00385">
    <property type="entry name" value="P450"/>
</dbReference>
<keyword evidence="2 7" id="KW-0349">Heme</keyword>
<dbReference type="InterPro" id="IPR002401">
    <property type="entry name" value="Cyt_P450_E_grp-I"/>
</dbReference>
<dbReference type="InterPro" id="IPR036396">
    <property type="entry name" value="Cyt_P450_sf"/>
</dbReference>
<dbReference type="SUPFAM" id="SSF48264">
    <property type="entry name" value="Cytochrome P450"/>
    <property type="match status" value="1"/>
</dbReference>
<gene>
    <name evidence="10" type="ORF">Cch02nite_24700</name>
</gene>
<keyword evidence="3 7" id="KW-0479">Metal-binding</keyword>
<proteinExistence type="inferred from homology"/>
<feature type="region of interest" description="Disordered" evidence="9">
    <location>
        <begin position="1"/>
        <end position="23"/>
    </location>
</feature>
<protein>
    <submittedName>
        <fullName evidence="10">Cytochrome P450</fullName>
    </submittedName>
</protein>
<dbReference type="PROSITE" id="PS00086">
    <property type="entry name" value="CYTOCHROME_P450"/>
    <property type="match status" value="1"/>
</dbReference>
<evidence type="ECO:0000256" key="4">
    <source>
        <dbReference type="ARBA" id="ARBA00023002"/>
    </source>
</evidence>
<evidence type="ECO:0000256" key="8">
    <source>
        <dbReference type="RuleBase" id="RU000461"/>
    </source>
</evidence>
<evidence type="ECO:0000313" key="10">
    <source>
        <dbReference type="EMBL" id="GIF89026.1"/>
    </source>
</evidence>